<reference evidence="1 2" key="1">
    <citation type="journal article" date="2013" name="Genome Announc.">
        <title>Complete Genome of a Methanosarcina mazei Strain Isolated from Sediment Samples from an Amazonian Flooded Area.</title>
        <authorList>
            <person name="Assis das Gracas D."/>
            <person name="Thiago Juca Ramos R."/>
            <person name="Vieira Araujo A.C."/>
            <person name="Zahlouth R."/>
            <person name="Ribeiro Carneiro A."/>
            <person name="Souza Lopes T."/>
            <person name="Azevedo Barauna R."/>
            <person name="Azevedo V."/>
            <person name="Cruz Schneider M.P."/>
            <person name="Pellizari V.H."/>
            <person name="Silva A."/>
        </authorList>
    </citation>
    <scope>NUCLEOTIDE SEQUENCE [LARGE SCALE GENOMIC DNA]</scope>
    <source>
        <strain evidence="1 2">Tuc01</strain>
    </source>
</reference>
<dbReference type="KEGG" id="mmaz:MmTuc01_1751"/>
<dbReference type="BioCyc" id="MMAZ1236903:G139K-1668-MONOMER"/>
<organism evidence="1 2">
    <name type="scientific">Methanosarcina mazei Tuc01</name>
    <dbReference type="NCBI Taxonomy" id="1236903"/>
    <lineage>
        <taxon>Archaea</taxon>
        <taxon>Methanobacteriati</taxon>
        <taxon>Methanobacteriota</taxon>
        <taxon>Stenosarchaea group</taxon>
        <taxon>Methanomicrobia</taxon>
        <taxon>Methanosarcinales</taxon>
        <taxon>Methanosarcinaceae</taxon>
        <taxon>Methanosarcina</taxon>
    </lineage>
</organism>
<accession>M1QJF0</accession>
<evidence type="ECO:0000313" key="2">
    <source>
        <dbReference type="Proteomes" id="UP000011718"/>
    </source>
</evidence>
<evidence type="ECO:0000313" key="1">
    <source>
        <dbReference type="EMBL" id="AGF97099.1"/>
    </source>
</evidence>
<gene>
    <name evidence="1" type="ORF">MmTuc01_1751</name>
</gene>
<name>M1QJF0_METMZ</name>
<dbReference type="Proteomes" id="UP000011718">
    <property type="component" value="Chromosome"/>
</dbReference>
<dbReference type="HOGENOM" id="CLU_3003168_0_0_2"/>
<protein>
    <submittedName>
        <fullName evidence="1">Uncharacterized protein</fullName>
    </submittedName>
</protein>
<sequence>MLRGKIFKEGFSRKDFRGKIFKEGFSRKDFRGRILGEGFCVTNEPISPVFPAFHSI</sequence>
<dbReference type="AlphaFoldDB" id="M1QJF0"/>
<proteinExistence type="predicted"/>
<dbReference type="EMBL" id="CP004144">
    <property type="protein sequence ID" value="AGF97099.1"/>
    <property type="molecule type" value="Genomic_DNA"/>
</dbReference>